<organism evidence="1 2">
    <name type="scientific">Rhizobium grahamii CCGE 502</name>
    <dbReference type="NCBI Taxonomy" id="990285"/>
    <lineage>
        <taxon>Bacteria</taxon>
        <taxon>Pseudomonadati</taxon>
        <taxon>Pseudomonadota</taxon>
        <taxon>Alphaproteobacteria</taxon>
        <taxon>Hyphomicrobiales</taxon>
        <taxon>Rhizobiaceae</taxon>
        <taxon>Rhizobium/Agrobacterium group</taxon>
        <taxon>Rhizobium</taxon>
    </lineage>
</organism>
<comment type="caution">
    <text evidence="1">The sequence shown here is derived from an EMBL/GenBank/DDBJ whole genome shotgun (WGS) entry which is preliminary data.</text>
</comment>
<dbReference type="EMBL" id="AEYE02000008">
    <property type="protein sequence ID" value="EPE99219.1"/>
    <property type="molecule type" value="Genomic_DNA"/>
</dbReference>
<gene>
    <name evidence="1" type="ORF">RGCCGE502_07119</name>
</gene>
<reference evidence="1 2" key="1">
    <citation type="journal article" date="2012" name="J. Bacteriol.">
        <title>Genome sequence of Rhizobium grahamii CCGE502, a broad-host-range symbiont with low nodulation competitiveness in Phaseolus vulgaris.</title>
        <authorList>
            <person name="Althabegoiti M.J."/>
            <person name="Lozano L."/>
            <person name="Torres-Tejerizo G."/>
            <person name="Ormeno-Orrillo E."/>
            <person name="Rogel M.A."/>
            <person name="Gonzalez V."/>
            <person name="Martinez-Romero E."/>
        </authorList>
    </citation>
    <scope>NUCLEOTIDE SEQUENCE [LARGE SCALE GENOMIC DNA]</scope>
    <source>
        <strain evidence="1 2">CCGE 502</strain>
    </source>
</reference>
<name>S3HKN5_9HYPH</name>
<proteinExistence type="predicted"/>
<dbReference type="HOGENOM" id="CLU_2919593_0_0_5"/>
<evidence type="ECO:0000313" key="1">
    <source>
        <dbReference type="EMBL" id="EPE99219.1"/>
    </source>
</evidence>
<dbReference type="AlphaFoldDB" id="S3HKN5"/>
<sequence length="61" mass="6719">MDRITRGTPVDDEKMPANLRIDIGANHAAFIAREEKAFCNLRVQPCVVNGAGRSIECMCNV</sequence>
<keyword evidence="2" id="KW-1185">Reference proteome</keyword>
<evidence type="ECO:0000313" key="2">
    <source>
        <dbReference type="Proteomes" id="UP000014411"/>
    </source>
</evidence>
<protein>
    <submittedName>
        <fullName evidence="1">Uncharacterized protein</fullName>
    </submittedName>
</protein>
<accession>S3HKN5</accession>
<dbReference type="Proteomes" id="UP000014411">
    <property type="component" value="Unassembled WGS sequence"/>
</dbReference>